<dbReference type="Proteomes" id="UP000235777">
    <property type="component" value="Unassembled WGS sequence"/>
</dbReference>
<keyword evidence="4" id="KW-1185">Reference proteome</keyword>
<dbReference type="SMART" id="SM00530">
    <property type="entry name" value="HTH_XRE"/>
    <property type="match status" value="1"/>
</dbReference>
<dbReference type="PROSITE" id="PS50943">
    <property type="entry name" value="HTH_CROC1"/>
    <property type="match status" value="1"/>
</dbReference>
<organism evidence="3 4">
    <name type="scientific">Trinickia symbiotica</name>
    <dbReference type="NCBI Taxonomy" id="863227"/>
    <lineage>
        <taxon>Bacteria</taxon>
        <taxon>Pseudomonadati</taxon>
        <taxon>Pseudomonadota</taxon>
        <taxon>Betaproteobacteria</taxon>
        <taxon>Burkholderiales</taxon>
        <taxon>Burkholderiaceae</taxon>
        <taxon>Trinickia</taxon>
    </lineage>
</organism>
<dbReference type="CDD" id="cd00093">
    <property type="entry name" value="HTH_XRE"/>
    <property type="match status" value="1"/>
</dbReference>
<dbReference type="Pfam" id="PF01381">
    <property type="entry name" value="HTH_3"/>
    <property type="match status" value="1"/>
</dbReference>
<dbReference type="InterPro" id="IPR010982">
    <property type="entry name" value="Lambda_DNA-bd_dom_sf"/>
</dbReference>
<dbReference type="Gene3D" id="1.10.260.40">
    <property type="entry name" value="lambda repressor-like DNA-binding domains"/>
    <property type="match status" value="1"/>
</dbReference>
<evidence type="ECO:0000259" key="2">
    <source>
        <dbReference type="PROSITE" id="PS50943"/>
    </source>
</evidence>
<protein>
    <submittedName>
        <fullName evidence="3">Transcriptional regulator</fullName>
    </submittedName>
</protein>
<feature type="domain" description="HTH cro/C1-type" evidence="2">
    <location>
        <begin position="22"/>
        <end position="75"/>
    </location>
</feature>
<sequence>MKARKRSQQDPITNVERLAKTLRSTRRERKMSQQVLADRAGVARRTITNAEGAENIGVRELCRIVNALGYELVIRPMDTVVFEELSTVFKDDE</sequence>
<accession>A0A2N7WLV0</accession>
<dbReference type="SUPFAM" id="SSF47413">
    <property type="entry name" value="lambda repressor-like DNA-binding domains"/>
    <property type="match status" value="1"/>
</dbReference>
<dbReference type="OrthoDB" id="9810578at2"/>
<comment type="caution">
    <text evidence="3">The sequence shown here is derived from an EMBL/GenBank/DDBJ whole genome shotgun (WGS) entry which is preliminary data.</text>
</comment>
<dbReference type="GO" id="GO:0003677">
    <property type="term" value="F:DNA binding"/>
    <property type="evidence" value="ECO:0007669"/>
    <property type="project" value="InterPro"/>
</dbReference>
<evidence type="ECO:0000313" key="4">
    <source>
        <dbReference type="Proteomes" id="UP000235777"/>
    </source>
</evidence>
<proteinExistence type="predicted"/>
<evidence type="ECO:0000256" key="1">
    <source>
        <dbReference type="SAM" id="MobiDB-lite"/>
    </source>
</evidence>
<dbReference type="RefSeq" id="WP_018442756.1">
    <property type="nucleotide sequence ID" value="NZ_KB890192.1"/>
</dbReference>
<dbReference type="STRING" id="863227.GCA_000373005_04159"/>
<dbReference type="InterPro" id="IPR001387">
    <property type="entry name" value="Cro/C1-type_HTH"/>
</dbReference>
<reference evidence="3 4" key="1">
    <citation type="submission" date="2018-01" db="EMBL/GenBank/DDBJ databases">
        <title>Whole genome analyses suggest that Burkholderia sensu lato contains two further novel genera in the rhizoxinica-symbiotica group Mycetohabitans gen. nov., and Trinickia gen. nov.: implications for the evolution of diazotrophy and nodulation in the Burkholderiaceae.</title>
        <authorList>
            <person name="Estrada-de los Santos P."/>
            <person name="Palmer M."/>
            <person name="Chavez-Ramirez B."/>
            <person name="Beukes C."/>
            <person name="Steenkamp E.T."/>
            <person name="Hirsch A.M."/>
            <person name="Manyaka P."/>
            <person name="Maluk M."/>
            <person name="Lafos M."/>
            <person name="Crook M."/>
            <person name="Gross E."/>
            <person name="Simon M.F."/>
            <person name="Bueno dos Reis Junior F."/>
            <person name="Poole P.S."/>
            <person name="Venter S.N."/>
            <person name="James E.K."/>
        </authorList>
    </citation>
    <scope>NUCLEOTIDE SEQUENCE [LARGE SCALE GENOMIC DNA]</scope>
    <source>
        <strain evidence="3 4">JPY 581</strain>
    </source>
</reference>
<dbReference type="AlphaFoldDB" id="A0A2N7WLV0"/>
<feature type="region of interest" description="Disordered" evidence="1">
    <location>
        <begin position="1"/>
        <end position="35"/>
    </location>
</feature>
<name>A0A2N7WLV0_9BURK</name>
<evidence type="ECO:0000313" key="3">
    <source>
        <dbReference type="EMBL" id="PMS30406.1"/>
    </source>
</evidence>
<gene>
    <name evidence="3" type="ORF">C0Z20_29985</name>
</gene>
<dbReference type="EMBL" id="PNYC01000032">
    <property type="protein sequence ID" value="PMS30406.1"/>
    <property type="molecule type" value="Genomic_DNA"/>
</dbReference>